<dbReference type="Gene3D" id="2.60.40.10">
    <property type="entry name" value="Immunoglobulins"/>
    <property type="match status" value="3"/>
</dbReference>
<dbReference type="Pfam" id="PF00754">
    <property type="entry name" value="F5_F8_type_C"/>
    <property type="match status" value="1"/>
</dbReference>
<dbReference type="PROSITE" id="PS51175">
    <property type="entry name" value="CBM6"/>
    <property type="match status" value="1"/>
</dbReference>
<gene>
    <name evidence="4" type="ORF">QJS35_27955</name>
</gene>
<dbReference type="SMART" id="SM00060">
    <property type="entry name" value="FN3"/>
    <property type="match status" value="3"/>
</dbReference>
<accession>A0ABV1L1R6</accession>
<dbReference type="InterPro" id="IPR017853">
    <property type="entry name" value="GH"/>
</dbReference>
<name>A0ABV1L1R6_9BACL</name>
<evidence type="ECO:0000259" key="1">
    <source>
        <dbReference type="PROSITE" id="PS50022"/>
    </source>
</evidence>
<dbReference type="InterPro" id="IPR013783">
    <property type="entry name" value="Ig-like_fold"/>
</dbReference>
<dbReference type="Proteomes" id="UP001493487">
    <property type="component" value="Unassembled WGS sequence"/>
</dbReference>
<keyword evidence="5" id="KW-1185">Reference proteome</keyword>
<dbReference type="Gene3D" id="2.60.120.260">
    <property type="entry name" value="Galactose-binding domain-like"/>
    <property type="match status" value="4"/>
</dbReference>
<dbReference type="RefSeq" id="WP_232189135.1">
    <property type="nucleotide sequence ID" value="NZ_JAIOAP010000018.1"/>
</dbReference>
<dbReference type="InterPro" id="IPR008979">
    <property type="entry name" value="Galactose-bd-like_sf"/>
</dbReference>
<dbReference type="InterPro" id="IPR000421">
    <property type="entry name" value="FA58C"/>
</dbReference>
<dbReference type="Pfam" id="PF25788">
    <property type="entry name" value="Ig_Rha78A_N"/>
    <property type="match status" value="1"/>
</dbReference>
<dbReference type="SUPFAM" id="SSF51445">
    <property type="entry name" value="(Trans)glycosidases"/>
    <property type="match status" value="1"/>
</dbReference>
<organism evidence="4 5">
    <name type="scientific">Cohnella silvisoli</name>
    <dbReference type="NCBI Taxonomy" id="2873699"/>
    <lineage>
        <taxon>Bacteria</taxon>
        <taxon>Bacillati</taxon>
        <taxon>Bacillota</taxon>
        <taxon>Bacilli</taxon>
        <taxon>Bacillales</taxon>
        <taxon>Paenibacillaceae</taxon>
        <taxon>Cohnella</taxon>
    </lineage>
</organism>
<dbReference type="InterPro" id="IPR003961">
    <property type="entry name" value="FN3_dom"/>
</dbReference>
<feature type="domain" description="Fibronectin type-III" evidence="2">
    <location>
        <begin position="889"/>
        <end position="978"/>
    </location>
</feature>
<feature type="domain" description="F5/8 type C" evidence="1">
    <location>
        <begin position="1215"/>
        <end position="1353"/>
    </location>
</feature>
<dbReference type="Pfam" id="PF24135">
    <property type="entry name" value="DUF7402"/>
    <property type="match status" value="2"/>
</dbReference>
<dbReference type="PROSITE" id="PS50853">
    <property type="entry name" value="FN3"/>
    <property type="match status" value="1"/>
</dbReference>
<evidence type="ECO:0000259" key="3">
    <source>
        <dbReference type="PROSITE" id="PS51175"/>
    </source>
</evidence>
<dbReference type="SUPFAM" id="SSF49785">
    <property type="entry name" value="Galactose-binding domain-like"/>
    <property type="match status" value="4"/>
</dbReference>
<comment type="caution">
    <text evidence="4">The sequence shown here is derived from an EMBL/GenBank/DDBJ whole genome shotgun (WGS) entry which is preliminary data.</text>
</comment>
<feature type="domain" description="F5/8 type C" evidence="1">
    <location>
        <begin position="972"/>
        <end position="1038"/>
    </location>
</feature>
<sequence>MQNTVLIQEIQKRKGEILMKNKNNYFFTKKYFIALVLVACMLFSIVPIVSATTAKTISVDFSIDKGAMHPKTGWLLMPNADVPDGRITPLKTPIVRTDIDTMAITGLIALTPAEFVAEEYSRLARMKGTYNRANDLNIKYYPIMAYNPSWLSANGDPFSVPNDYSLWKQWIKDNVQYAKDNNMNNIPAWDIWNEYWRLNESQYNEMYKQAWNAIKEVMPNAKVAGNSNFKYDYTKFTNFANNVYSNGQTIDTAAWHEFGATTDILGNINSIKSYAATKPGIGIKQYYIEEYLPSATTKSAGDLVNWFAGLEDANVDEASKACFVQCFAMSDLLKLNNAASNIAARESTWWAMKAYAEMSGTKVQVTQAGSGTTAVAAKDTALGEAKILVGNKGADTVSLTLNLNNQPFAGQGIRIEKYQVTNTENDGLVLQTTETPSSTTNLSTSLTMAPDDVWLVVIKKTASAPGSFVLKTPDDQGVATTTPTLTWQAASGATSYNIKVSANKDMSSPIINNTATTNSYNISTALTSGTKYYWTVTAVNSNGSTNAANNMKYSFTASSSLSIPGGFTMLLASDGAVGTDTNPQFTWSSSAGATSYTLVVDDNSNFSSPEINQTGLVGTKIEAESGSTSGSAATYTDAAASGGTGVGYLTSVGDSLTFNNVPASSHVMVRYASNNKDGTDSISGTFSLYKNGTKVSSTVFYSTGAWGGANAYQEQIIPVTVAAGDTLKFQHDSGDVALNIDYISVDSSAQPSLNNDTTYYSKVIAVNASGSRDMNGSVHVFKTKPSGNNPGSFTLNSPVNATTNFSKRGNLSWSESNGGFFYKLEIATDSGFSNIVLSRPKIIATSYTLEPDVLSANTQYYWRVTASSKDGTYSTPASNNGLSFTTESKPTSPLLKTIDESDGRVTLYFNTVSNATSYKIKYGTSPGVYTSTISGVTGSNYTVFGLTNGTPYYFAVVANNANGDSDIFNEFSATPKSGLKANLAAVATASASSSFNSSYTPGKATDYSFAGEWASQGEQNPWIQFNWSASQTIDTIVLYDRLNLIDNANSGTLTFSDGSSIPVTGIPADGSAKTISFTPKNVTWVKFTVSGGIGLNVGLSEFQAYKTPFVTASSFFQNNPAYNPTNVQDGSTTMEWASNSELNPWIRLDWGTTANTINRIALYDRITVDNANGGTLTFSDGSTITVTGIPTNGAPKVITFPAKTVTSVTFQVVGGSGYNVGLTELQAINDYALQKTPTVSSTFTGFPAGNATDGDGTTRWSSAASGGTEWFKVDLGQNQTVSGVNIDWSIHYATNYTIEVSTDDVNYTTVFTKTGNVSTNITNSFPTTSARYVRITMTSGNAANYSFYDFSVF</sequence>
<dbReference type="InterPro" id="IPR036116">
    <property type="entry name" value="FN3_sf"/>
</dbReference>
<proteinExistence type="predicted"/>
<reference evidence="4 5" key="1">
    <citation type="journal article" date="2023" name="Genome Announc.">
        <title>Pan-Genome Analyses of the Genus Cohnella and Proposal of the Novel Species Cohnella silvisoli sp. nov., Isolated from Forest Soil.</title>
        <authorList>
            <person name="Wang C."/>
            <person name="Mao L."/>
            <person name="Bao G."/>
            <person name="Zhu H."/>
        </authorList>
    </citation>
    <scope>NUCLEOTIDE SEQUENCE [LARGE SCALE GENOMIC DNA]</scope>
    <source>
        <strain evidence="4 5">NL03-T5-1</strain>
    </source>
</reference>
<evidence type="ECO:0000313" key="5">
    <source>
        <dbReference type="Proteomes" id="UP001493487"/>
    </source>
</evidence>
<dbReference type="EMBL" id="JASKHM010000019">
    <property type="protein sequence ID" value="MEQ4486222.1"/>
    <property type="molecule type" value="Genomic_DNA"/>
</dbReference>
<evidence type="ECO:0000313" key="4">
    <source>
        <dbReference type="EMBL" id="MEQ4486222.1"/>
    </source>
</evidence>
<dbReference type="InterPro" id="IPR005084">
    <property type="entry name" value="CBM6"/>
</dbReference>
<dbReference type="Gene3D" id="3.20.20.80">
    <property type="entry name" value="Glycosidases"/>
    <property type="match status" value="1"/>
</dbReference>
<feature type="domain" description="CBM6" evidence="3">
    <location>
        <begin position="619"/>
        <end position="746"/>
    </location>
</feature>
<dbReference type="InterPro" id="IPR055826">
    <property type="entry name" value="DUF7402"/>
</dbReference>
<dbReference type="SUPFAM" id="SSF49265">
    <property type="entry name" value="Fibronectin type III"/>
    <property type="match status" value="2"/>
</dbReference>
<dbReference type="CDD" id="cd00063">
    <property type="entry name" value="FN3"/>
    <property type="match status" value="1"/>
</dbReference>
<protein>
    <submittedName>
        <fullName evidence="4">Discoidin domain-containing protein</fullName>
    </submittedName>
</protein>
<evidence type="ECO:0000259" key="2">
    <source>
        <dbReference type="PROSITE" id="PS50853"/>
    </source>
</evidence>
<dbReference type="PROSITE" id="PS50022">
    <property type="entry name" value="FA58C_3"/>
    <property type="match status" value="2"/>
</dbReference>